<accession>A0A8U7NKV5</accession>
<dbReference type="Proteomes" id="UP000694553">
    <property type="component" value="Unassembled WGS sequence"/>
</dbReference>
<dbReference type="Ensembl" id="ENSCMUT00000036216.1">
    <property type="protein sequence ID" value="ENSCMUP00000032978.1"/>
    <property type="gene ID" value="ENSCMUG00000019178.1"/>
</dbReference>
<organism evidence="1 2">
    <name type="scientific">Corvus moneduloides</name>
    <name type="common">New Caledonian crow</name>
    <dbReference type="NCBI Taxonomy" id="1196302"/>
    <lineage>
        <taxon>Eukaryota</taxon>
        <taxon>Metazoa</taxon>
        <taxon>Chordata</taxon>
        <taxon>Craniata</taxon>
        <taxon>Vertebrata</taxon>
        <taxon>Euteleostomi</taxon>
        <taxon>Archelosauria</taxon>
        <taxon>Archosauria</taxon>
        <taxon>Dinosauria</taxon>
        <taxon>Saurischia</taxon>
        <taxon>Theropoda</taxon>
        <taxon>Coelurosauria</taxon>
        <taxon>Aves</taxon>
        <taxon>Neognathae</taxon>
        <taxon>Neoaves</taxon>
        <taxon>Telluraves</taxon>
        <taxon>Australaves</taxon>
        <taxon>Passeriformes</taxon>
        <taxon>Corvoidea</taxon>
        <taxon>Corvidae</taxon>
        <taxon>Corvus</taxon>
    </lineage>
</organism>
<protein>
    <submittedName>
        <fullName evidence="1">Uncharacterized protein</fullName>
    </submittedName>
</protein>
<reference evidence="1" key="2">
    <citation type="submission" date="2025-08" db="UniProtKB">
        <authorList>
            <consortium name="Ensembl"/>
        </authorList>
    </citation>
    <scope>IDENTIFICATION</scope>
</reference>
<evidence type="ECO:0000313" key="2">
    <source>
        <dbReference type="Proteomes" id="UP000694553"/>
    </source>
</evidence>
<evidence type="ECO:0000313" key="1">
    <source>
        <dbReference type="Ensembl" id="ENSCMUP00000032978.1"/>
    </source>
</evidence>
<sequence length="104" mass="12208">GTLISALVFFCQIHETIESINQLKIQRDFMLSFSKDSKGYIQDLLRSQSRDLKVMTDVVGNPEEECRAEFYHVPWSQEAVSRYFYCKIQQRRQESEQSLGVHNT</sequence>
<dbReference type="OMA" id="FCQIHET"/>
<dbReference type="AlphaFoldDB" id="A0A8U7NKV5"/>
<proteinExistence type="predicted"/>
<name>A0A8U7NKV5_CORMO</name>
<reference evidence="2" key="1">
    <citation type="submission" date="2019-10" db="EMBL/GenBank/DDBJ databases">
        <title>Corvus moneduloides (New Caledonian crow) genome, bCorMon1, primary haplotype.</title>
        <authorList>
            <person name="Rutz C."/>
            <person name="Fungtammasan C."/>
            <person name="Mountcastle J."/>
            <person name="Formenti G."/>
            <person name="Chow W."/>
            <person name="Howe K."/>
            <person name="Steele M.P."/>
            <person name="Fernandes J."/>
            <person name="Gilbert M.T.P."/>
            <person name="Fedrigo O."/>
            <person name="Jarvis E.D."/>
            <person name="Gemmell N."/>
        </authorList>
    </citation>
    <scope>NUCLEOTIDE SEQUENCE [LARGE SCALE GENOMIC DNA]</scope>
</reference>
<keyword evidence="2" id="KW-1185">Reference proteome</keyword>
<gene>
    <name evidence="1" type="primary">LOC116450700</name>
</gene>
<reference evidence="1" key="3">
    <citation type="submission" date="2025-09" db="UniProtKB">
        <authorList>
            <consortium name="Ensembl"/>
        </authorList>
    </citation>
    <scope>IDENTIFICATION</scope>
</reference>